<dbReference type="Proteomes" id="UP000712570">
    <property type="component" value="Unassembled WGS sequence"/>
</dbReference>
<dbReference type="EMBL" id="JAAOLX010000004">
    <property type="protein sequence ID" value="NHQ86179.1"/>
    <property type="molecule type" value="Genomic_DNA"/>
</dbReference>
<name>A0ABX0KVQ0_9NEIS</name>
<evidence type="ECO:0000313" key="1">
    <source>
        <dbReference type="EMBL" id="NHQ86179.1"/>
    </source>
</evidence>
<sequence length="97" mass="10875">MNIDSLPLHDAVLSGINISWETDKCDFLVSPVGGEAHLLVFERFTNLTLPNKKHWGRSCSINTILETKPGTFEIELQSGDVLHIKARHWSYRAEAGT</sequence>
<organism evidence="1 2">
    <name type="scientific">Iodobacter violaceini</name>
    <dbReference type="NCBI Taxonomy" id="3044271"/>
    <lineage>
        <taxon>Bacteria</taxon>
        <taxon>Pseudomonadati</taxon>
        <taxon>Pseudomonadota</taxon>
        <taxon>Betaproteobacteria</taxon>
        <taxon>Neisseriales</taxon>
        <taxon>Chitinibacteraceae</taxon>
        <taxon>Iodobacter</taxon>
    </lineage>
</organism>
<comment type="caution">
    <text evidence="1">The sequence shown here is derived from an EMBL/GenBank/DDBJ whole genome shotgun (WGS) entry which is preliminary data.</text>
</comment>
<evidence type="ECO:0000313" key="2">
    <source>
        <dbReference type="Proteomes" id="UP000712570"/>
    </source>
</evidence>
<proteinExistence type="predicted"/>
<keyword evidence="2" id="KW-1185">Reference proteome</keyword>
<gene>
    <name evidence="1" type="ORF">HA050_08625</name>
</gene>
<protein>
    <submittedName>
        <fullName evidence="1">Uncharacterized protein</fullName>
    </submittedName>
</protein>
<dbReference type="RefSeq" id="WP_166824673.1">
    <property type="nucleotide sequence ID" value="NZ_JAAOLX010000004.1"/>
</dbReference>
<reference evidence="1 2" key="1">
    <citation type="submission" date="2020-03" db="EMBL/GenBank/DDBJ databases">
        <title>Draft genome sequence of environmentally isolated violet-colored cultures.</title>
        <authorList>
            <person name="Wilson H.S."/>
        </authorList>
    </citation>
    <scope>NUCLEOTIDE SEQUENCE [LARGE SCALE GENOMIC DNA]</scope>
    <source>
        <strain evidence="1 2">HSC-16F04</strain>
    </source>
</reference>
<accession>A0ABX0KVQ0</accession>